<dbReference type="PANTHER" id="PTHR34477">
    <property type="entry name" value="UPF0213 PROTEIN YHBQ"/>
    <property type="match status" value="1"/>
</dbReference>
<accession>A0A2M7BWE1</accession>
<dbReference type="EMBL" id="PEUY01000044">
    <property type="protein sequence ID" value="PIV10894.1"/>
    <property type="molecule type" value="Genomic_DNA"/>
</dbReference>
<dbReference type="PROSITE" id="PS50164">
    <property type="entry name" value="GIY_YIG"/>
    <property type="match status" value="1"/>
</dbReference>
<dbReference type="AlphaFoldDB" id="A0A2M7BWE1"/>
<dbReference type="InterPro" id="IPR035901">
    <property type="entry name" value="GIY-YIG_endonuc_sf"/>
</dbReference>
<comment type="caution">
    <text evidence="3">The sequence shown here is derived from an EMBL/GenBank/DDBJ whole genome shotgun (WGS) entry which is preliminary data.</text>
</comment>
<reference evidence="4" key="1">
    <citation type="submission" date="2017-09" db="EMBL/GenBank/DDBJ databases">
        <title>Depth-based differentiation of microbial function through sediment-hosted aquifers and enrichment of novel symbionts in the deep terrestrial subsurface.</title>
        <authorList>
            <person name="Probst A.J."/>
            <person name="Ladd B."/>
            <person name="Jarett J.K."/>
            <person name="Geller-Mcgrath D.E."/>
            <person name="Sieber C.M.K."/>
            <person name="Emerson J.B."/>
            <person name="Anantharaman K."/>
            <person name="Thomas B.C."/>
            <person name="Malmstrom R."/>
            <person name="Stieglmeier M."/>
            <person name="Klingl A."/>
            <person name="Woyke T."/>
            <person name="Ryan C.M."/>
            <person name="Banfield J.F."/>
        </authorList>
    </citation>
    <scope>NUCLEOTIDE SEQUENCE [LARGE SCALE GENOMIC DNA]</scope>
</reference>
<evidence type="ECO:0000313" key="3">
    <source>
        <dbReference type="EMBL" id="PIV10894.1"/>
    </source>
</evidence>
<evidence type="ECO:0000259" key="2">
    <source>
        <dbReference type="PROSITE" id="PS50164"/>
    </source>
</evidence>
<comment type="similarity">
    <text evidence="1">Belongs to the UPF0213 family.</text>
</comment>
<name>A0A2M7BWE1_9BACT</name>
<dbReference type="Gene3D" id="3.40.1440.10">
    <property type="entry name" value="GIY-YIG endonuclease"/>
    <property type="match status" value="1"/>
</dbReference>
<dbReference type="InterPro" id="IPR000305">
    <property type="entry name" value="GIY-YIG_endonuc"/>
</dbReference>
<dbReference type="SMART" id="SM00465">
    <property type="entry name" value="GIYc"/>
    <property type="match status" value="1"/>
</dbReference>
<protein>
    <recommendedName>
        <fullName evidence="2">GIY-YIG domain-containing protein</fullName>
    </recommendedName>
</protein>
<dbReference type="PANTHER" id="PTHR34477:SF1">
    <property type="entry name" value="UPF0213 PROTEIN YHBQ"/>
    <property type="match status" value="1"/>
</dbReference>
<evidence type="ECO:0000313" key="4">
    <source>
        <dbReference type="Proteomes" id="UP000230673"/>
    </source>
</evidence>
<dbReference type="SUPFAM" id="SSF82771">
    <property type="entry name" value="GIY-YIG endonuclease"/>
    <property type="match status" value="1"/>
</dbReference>
<organism evidence="3 4">
    <name type="scientific">Candidatus Roizmanbacteria bacterium CG03_land_8_20_14_0_80_35_26</name>
    <dbReference type="NCBI Taxonomy" id="1974845"/>
    <lineage>
        <taxon>Bacteria</taxon>
        <taxon>Candidatus Roizmaniibacteriota</taxon>
    </lineage>
</organism>
<proteinExistence type="inferred from homology"/>
<dbReference type="Pfam" id="PF01541">
    <property type="entry name" value="GIY-YIG"/>
    <property type="match status" value="1"/>
</dbReference>
<gene>
    <name evidence="3" type="ORF">COS50_03065</name>
</gene>
<dbReference type="Proteomes" id="UP000230673">
    <property type="component" value="Unassembled WGS sequence"/>
</dbReference>
<feature type="domain" description="GIY-YIG" evidence="2">
    <location>
        <begin position="1"/>
        <end position="75"/>
    </location>
</feature>
<dbReference type="InterPro" id="IPR050190">
    <property type="entry name" value="UPF0213_domain"/>
</dbReference>
<evidence type="ECO:0000256" key="1">
    <source>
        <dbReference type="ARBA" id="ARBA00007435"/>
    </source>
</evidence>
<sequence>MCWFYILKNEITNKYYTGSTVNLKERLKQHLRGNTRTTRVLKTYQLVYWEKFDKIVAARRREKQIKSFKSKKYIEWLILRARSSTGRAAAF</sequence>